<feature type="non-terminal residue" evidence="2">
    <location>
        <position position="1"/>
    </location>
</feature>
<keyword evidence="3" id="KW-1185">Reference proteome</keyword>
<organism evidence="2 3">
    <name type="scientific">Cymbomonas tetramitiformis</name>
    <dbReference type="NCBI Taxonomy" id="36881"/>
    <lineage>
        <taxon>Eukaryota</taxon>
        <taxon>Viridiplantae</taxon>
        <taxon>Chlorophyta</taxon>
        <taxon>Pyramimonadophyceae</taxon>
        <taxon>Pyramimonadales</taxon>
        <taxon>Pyramimonadaceae</taxon>
        <taxon>Cymbomonas</taxon>
    </lineage>
</organism>
<dbReference type="Proteomes" id="UP001190700">
    <property type="component" value="Unassembled WGS sequence"/>
</dbReference>
<protein>
    <submittedName>
        <fullName evidence="2">Uncharacterized protein</fullName>
    </submittedName>
</protein>
<comment type="caution">
    <text evidence="2">The sequence shown here is derived from an EMBL/GenBank/DDBJ whole genome shotgun (WGS) entry which is preliminary data.</text>
</comment>
<evidence type="ECO:0000256" key="1">
    <source>
        <dbReference type="SAM" id="MobiDB-lite"/>
    </source>
</evidence>
<sequence length="178" mass="19250">AIVVTAALSSPLRVLEILQAAVRGWLVRNLGPHGSPRVKAPSRRQSSQRASRFSATELPPTIYESRQPIAPAGTDTPAGMSAAGVRENVQHRIKVGSLAMAPEVQIHKNGWGTIDSEVLERVWAERHSRERGSTSAASEARRLSTTISPNADRVETCSVSSSSSQYILQAKMNPLFDI</sequence>
<proteinExistence type="predicted"/>
<feature type="region of interest" description="Disordered" evidence="1">
    <location>
        <begin position="32"/>
        <end position="55"/>
    </location>
</feature>
<gene>
    <name evidence="2" type="ORF">CYMTET_45411</name>
</gene>
<dbReference type="AlphaFoldDB" id="A0AAE0BZJ6"/>
<dbReference type="EMBL" id="LGRX02031135">
    <property type="protein sequence ID" value="KAK3244994.1"/>
    <property type="molecule type" value="Genomic_DNA"/>
</dbReference>
<name>A0AAE0BZJ6_9CHLO</name>
<accession>A0AAE0BZJ6</accession>
<evidence type="ECO:0000313" key="2">
    <source>
        <dbReference type="EMBL" id="KAK3244994.1"/>
    </source>
</evidence>
<evidence type="ECO:0000313" key="3">
    <source>
        <dbReference type="Proteomes" id="UP001190700"/>
    </source>
</evidence>
<feature type="compositionally biased region" description="Low complexity" evidence="1">
    <location>
        <begin position="43"/>
        <end position="55"/>
    </location>
</feature>
<reference evidence="2 3" key="1">
    <citation type="journal article" date="2015" name="Genome Biol. Evol.">
        <title>Comparative Genomics of a Bacterivorous Green Alga Reveals Evolutionary Causalities and Consequences of Phago-Mixotrophic Mode of Nutrition.</title>
        <authorList>
            <person name="Burns J.A."/>
            <person name="Paasch A."/>
            <person name="Narechania A."/>
            <person name="Kim E."/>
        </authorList>
    </citation>
    <scope>NUCLEOTIDE SEQUENCE [LARGE SCALE GENOMIC DNA]</scope>
    <source>
        <strain evidence="2 3">PLY_AMNH</strain>
    </source>
</reference>